<protein>
    <submittedName>
        <fullName evidence="1">24126_t:CDS:1</fullName>
    </submittedName>
</protein>
<dbReference type="EMBL" id="CAJVQC010024753">
    <property type="protein sequence ID" value="CAG8727643.1"/>
    <property type="molecule type" value="Genomic_DNA"/>
</dbReference>
<accession>A0ACA9Q071</accession>
<organism evidence="1 2">
    <name type="scientific">Racocetra persica</name>
    <dbReference type="NCBI Taxonomy" id="160502"/>
    <lineage>
        <taxon>Eukaryota</taxon>
        <taxon>Fungi</taxon>
        <taxon>Fungi incertae sedis</taxon>
        <taxon>Mucoromycota</taxon>
        <taxon>Glomeromycotina</taxon>
        <taxon>Glomeromycetes</taxon>
        <taxon>Diversisporales</taxon>
        <taxon>Gigasporaceae</taxon>
        <taxon>Racocetra</taxon>
    </lineage>
</organism>
<sequence length="328" mass="37426">MSFMSIGKTLMKKWFFLSPSYFIVFFLSWFGLGATPIPIAPFFNLPLILILVRSKSLKVNTVPLFFTIAIGAGLSYHEPASPFGNYYDDFKILIVVGCVISTFTLIPMIIDKILLTRTNITELTNHTWIIFPLLWTATWSLIRRYSPLGSWGDWAYTICNSGYTGDPLMQMASIGGLSIINLFLAFFAQFVADYMIYNYKIKRMDIQQNDESLPYTEETPLLDTGRYDSSINNRIKNLSEQNWYFMITLCILFLALLAGGSYRLQYIEDNNEPLKTVTIGCVLPTNDISIEDLLKSSDVLANNHNSKIVLWSESAISIRTQKEFEDMI</sequence>
<gene>
    <name evidence="1" type="ORF">RPERSI_LOCUS11845</name>
</gene>
<keyword evidence="2" id="KW-1185">Reference proteome</keyword>
<reference evidence="1" key="1">
    <citation type="submission" date="2021-06" db="EMBL/GenBank/DDBJ databases">
        <authorList>
            <person name="Kallberg Y."/>
            <person name="Tangrot J."/>
            <person name="Rosling A."/>
        </authorList>
    </citation>
    <scope>NUCLEOTIDE SEQUENCE</scope>
    <source>
        <strain evidence="1">MA461A</strain>
    </source>
</reference>
<comment type="caution">
    <text evidence="1">The sequence shown here is derived from an EMBL/GenBank/DDBJ whole genome shotgun (WGS) entry which is preliminary data.</text>
</comment>
<evidence type="ECO:0000313" key="1">
    <source>
        <dbReference type="EMBL" id="CAG8727643.1"/>
    </source>
</evidence>
<dbReference type="Proteomes" id="UP000789920">
    <property type="component" value="Unassembled WGS sequence"/>
</dbReference>
<evidence type="ECO:0000313" key="2">
    <source>
        <dbReference type="Proteomes" id="UP000789920"/>
    </source>
</evidence>
<proteinExistence type="predicted"/>
<name>A0ACA9Q071_9GLOM</name>
<feature type="non-terminal residue" evidence="1">
    <location>
        <position position="328"/>
    </location>
</feature>